<dbReference type="GO" id="GO:0005829">
    <property type="term" value="C:cytosol"/>
    <property type="evidence" value="ECO:0007669"/>
    <property type="project" value="TreeGrafter"/>
</dbReference>
<dbReference type="NCBIfam" id="TIGR00838">
    <property type="entry name" value="argH"/>
    <property type="match status" value="1"/>
</dbReference>
<dbReference type="UniPathway" id="UPA00068">
    <property type="reaction ID" value="UER00114"/>
</dbReference>
<dbReference type="Proteomes" id="UP000588647">
    <property type="component" value="Unassembled WGS sequence"/>
</dbReference>
<evidence type="ECO:0000256" key="4">
    <source>
        <dbReference type="ARBA" id="ARBA00022571"/>
    </source>
</evidence>
<comment type="pathway">
    <text evidence="2 6">Amino-acid biosynthesis; L-arginine biosynthesis; L-arginine from L-ornithine and carbamoyl phosphate: step 3/3.</text>
</comment>
<dbReference type="SUPFAM" id="SSF48557">
    <property type="entry name" value="L-aspartase-like"/>
    <property type="match status" value="1"/>
</dbReference>
<evidence type="ECO:0000256" key="6">
    <source>
        <dbReference type="HAMAP-Rule" id="MF_00006"/>
    </source>
</evidence>
<dbReference type="RefSeq" id="WP_183209314.1">
    <property type="nucleotide sequence ID" value="NZ_JAAAMM010000004.1"/>
</dbReference>
<dbReference type="Pfam" id="PF00206">
    <property type="entry name" value="Lyase_1"/>
    <property type="match status" value="1"/>
</dbReference>
<keyword evidence="10" id="KW-1185">Reference proteome</keyword>
<reference evidence="9 10" key="1">
    <citation type="submission" date="2020-08" db="EMBL/GenBank/DDBJ databases">
        <title>Genomic Encyclopedia of Type Strains, Phase IV (KMG-IV): sequencing the most valuable type-strain genomes for metagenomic binning, comparative biology and taxonomic classification.</title>
        <authorList>
            <person name="Goeker M."/>
        </authorList>
    </citation>
    <scope>NUCLEOTIDE SEQUENCE [LARGE SCALE GENOMIC DNA]</scope>
    <source>
        <strain evidence="9 10">DSM 103570</strain>
    </source>
</reference>
<keyword evidence="4 6" id="KW-0055">Arginine biosynthesis</keyword>
<dbReference type="AlphaFoldDB" id="A0A7W6HF50"/>
<dbReference type="Pfam" id="PF14698">
    <property type="entry name" value="ASL_C2"/>
    <property type="match status" value="1"/>
</dbReference>
<dbReference type="Gene3D" id="1.20.200.10">
    <property type="entry name" value="Fumarase/aspartase (Central domain)"/>
    <property type="match status" value="1"/>
</dbReference>
<feature type="domain" description="Fumarate lyase N-terminal" evidence="7">
    <location>
        <begin position="48"/>
        <end position="310"/>
    </location>
</feature>
<accession>A0A7W6HF50</accession>
<dbReference type="PRINTS" id="PR00145">
    <property type="entry name" value="ARGSUCLYASE"/>
</dbReference>
<dbReference type="InterPro" id="IPR029419">
    <property type="entry name" value="Arg_succ_lyase_C"/>
</dbReference>
<evidence type="ECO:0000259" key="7">
    <source>
        <dbReference type="Pfam" id="PF00206"/>
    </source>
</evidence>
<feature type="domain" description="Argininosuccinate lyase C-terminal" evidence="8">
    <location>
        <begin position="376"/>
        <end position="450"/>
    </location>
</feature>
<sequence>MKNSPAGDVSLRERVSSPPAPSLVASYYAYGVAAGLKHTFGHEMNIHLAHALMLADQEIVAPDAIRSILDTLLALQDEGPEALEIDYKAEDVYSYVERYIIGALGPDVGGRLHTGRSRNDLHTTAWRMALRARLIDLLQTVGHLRTTLIELAADHVETVMPGYTHTQHAQPITFGYYLVAASDGLERDFRRLRAALDCCDRSPLGAGALATTGFPISREATREMLGFADLVEVAYEAVASRDDLQESAAALAILMTGVSRLATDLQSWNTMEFGFIEFDDAYSSVSSIMPQKKNPATMEHVKAIAGMATGMLGTVLSCAKNTAFADVNDGVSAANPAALDTIERAALALTAFDGALATLKVRAEAMRRSAEIGYGTATELADVIVRSSGLSFRMAHNVVGRVVREALERGRTADEIKVEDVEEAAEALFGRRLGLTAAEVTVALDPMENVRSRQATGGPAPERMEEMIKRRRELIAHDQQELAVVSGRIEAAYAELEARVRAFSPADVQSG</sequence>
<proteinExistence type="inferred from homology"/>
<dbReference type="EC" id="4.3.2.1" evidence="3 6"/>
<keyword evidence="6" id="KW-0028">Amino-acid biosynthesis</keyword>
<comment type="subcellular location">
    <subcellularLocation>
        <location evidence="6">Cytoplasm</location>
    </subcellularLocation>
</comment>
<dbReference type="GO" id="GO:0042450">
    <property type="term" value="P:L-arginine biosynthetic process via ornithine"/>
    <property type="evidence" value="ECO:0007669"/>
    <property type="project" value="UniProtKB-UniRule"/>
</dbReference>
<keyword evidence="5 6" id="KW-0456">Lyase</keyword>
<dbReference type="Gene3D" id="1.10.40.30">
    <property type="entry name" value="Fumarase/aspartase (C-terminal domain)"/>
    <property type="match status" value="1"/>
</dbReference>
<gene>
    <name evidence="6" type="primary">argH</name>
    <name evidence="9" type="ORF">GGR03_002955</name>
</gene>
<dbReference type="InterPro" id="IPR022761">
    <property type="entry name" value="Fumarate_lyase_N"/>
</dbReference>
<dbReference type="CDD" id="cd01359">
    <property type="entry name" value="Argininosuccinate_lyase"/>
    <property type="match status" value="1"/>
</dbReference>
<evidence type="ECO:0000256" key="3">
    <source>
        <dbReference type="ARBA" id="ARBA00012338"/>
    </source>
</evidence>
<evidence type="ECO:0000313" key="10">
    <source>
        <dbReference type="Proteomes" id="UP000588647"/>
    </source>
</evidence>
<dbReference type="PANTHER" id="PTHR43814">
    <property type="entry name" value="ARGININOSUCCINATE LYASE"/>
    <property type="match status" value="1"/>
</dbReference>
<organism evidence="9 10">
    <name type="scientific">Aurantimonas endophytica</name>
    <dbReference type="NCBI Taxonomy" id="1522175"/>
    <lineage>
        <taxon>Bacteria</taxon>
        <taxon>Pseudomonadati</taxon>
        <taxon>Pseudomonadota</taxon>
        <taxon>Alphaproteobacteria</taxon>
        <taxon>Hyphomicrobiales</taxon>
        <taxon>Aurantimonadaceae</taxon>
        <taxon>Aurantimonas</taxon>
    </lineage>
</organism>
<evidence type="ECO:0000259" key="8">
    <source>
        <dbReference type="Pfam" id="PF14698"/>
    </source>
</evidence>
<dbReference type="Gene3D" id="1.10.275.10">
    <property type="entry name" value="Fumarase/aspartase (N-terminal domain)"/>
    <property type="match status" value="1"/>
</dbReference>
<dbReference type="PRINTS" id="PR00149">
    <property type="entry name" value="FUMRATELYASE"/>
</dbReference>
<evidence type="ECO:0000256" key="5">
    <source>
        <dbReference type="ARBA" id="ARBA00023239"/>
    </source>
</evidence>
<name>A0A7W6HF50_9HYPH</name>
<dbReference type="InterPro" id="IPR008948">
    <property type="entry name" value="L-Aspartase-like"/>
</dbReference>
<evidence type="ECO:0000256" key="2">
    <source>
        <dbReference type="ARBA" id="ARBA00004941"/>
    </source>
</evidence>
<dbReference type="InterPro" id="IPR000362">
    <property type="entry name" value="Fumarate_lyase_fam"/>
</dbReference>
<dbReference type="InterPro" id="IPR009049">
    <property type="entry name" value="Argininosuccinate_lyase"/>
</dbReference>
<dbReference type="PANTHER" id="PTHR43814:SF1">
    <property type="entry name" value="ARGININOSUCCINATE LYASE"/>
    <property type="match status" value="1"/>
</dbReference>
<evidence type="ECO:0000256" key="1">
    <source>
        <dbReference type="ARBA" id="ARBA00000985"/>
    </source>
</evidence>
<dbReference type="InterPro" id="IPR024083">
    <property type="entry name" value="Fumarase/histidase_N"/>
</dbReference>
<evidence type="ECO:0000313" key="9">
    <source>
        <dbReference type="EMBL" id="MBB4003867.1"/>
    </source>
</evidence>
<comment type="caution">
    <text evidence="9">The sequence shown here is derived from an EMBL/GenBank/DDBJ whole genome shotgun (WGS) entry which is preliminary data.</text>
</comment>
<dbReference type="EMBL" id="JACIEM010000004">
    <property type="protein sequence ID" value="MBB4003867.1"/>
    <property type="molecule type" value="Genomic_DNA"/>
</dbReference>
<comment type="similarity">
    <text evidence="6">Belongs to the lyase 1 family. Argininosuccinate lyase subfamily.</text>
</comment>
<protein>
    <recommendedName>
        <fullName evidence="3 6">Argininosuccinate lyase</fullName>
        <shortName evidence="6">ASAL</shortName>
        <ecNumber evidence="3 6">4.3.2.1</ecNumber>
    </recommendedName>
    <alternativeName>
        <fullName evidence="6">Arginosuccinase</fullName>
    </alternativeName>
</protein>
<keyword evidence="6" id="KW-0963">Cytoplasm</keyword>
<dbReference type="HAMAP" id="MF_00006">
    <property type="entry name" value="Arg_succ_lyase"/>
    <property type="match status" value="1"/>
</dbReference>
<comment type="catalytic activity">
    <reaction evidence="1 6">
        <text>2-(N(omega)-L-arginino)succinate = fumarate + L-arginine</text>
        <dbReference type="Rhea" id="RHEA:24020"/>
        <dbReference type="ChEBI" id="CHEBI:29806"/>
        <dbReference type="ChEBI" id="CHEBI:32682"/>
        <dbReference type="ChEBI" id="CHEBI:57472"/>
        <dbReference type="EC" id="4.3.2.1"/>
    </reaction>
</comment>
<dbReference type="GO" id="GO:0004056">
    <property type="term" value="F:argininosuccinate lyase activity"/>
    <property type="evidence" value="ECO:0007669"/>
    <property type="project" value="UniProtKB-UniRule"/>
</dbReference>